<dbReference type="PANTHER" id="PTHR30246">
    <property type="entry name" value="2-KETO-3-DEOXY-6-PHOSPHOGLUCONATE ALDOLASE"/>
    <property type="match status" value="1"/>
</dbReference>
<dbReference type="PROSITE" id="PS00159">
    <property type="entry name" value="ALDOLASE_KDPG_KHG_1"/>
    <property type="match status" value="1"/>
</dbReference>
<evidence type="ECO:0000259" key="9">
    <source>
        <dbReference type="Pfam" id="PF00294"/>
    </source>
</evidence>
<dbReference type="NCBIfam" id="NF004325">
    <property type="entry name" value="PRK05718.1"/>
    <property type="match status" value="1"/>
</dbReference>
<dbReference type="PROSITE" id="PS00160">
    <property type="entry name" value="ALDOLASE_KDPG_KHG_2"/>
    <property type="match status" value="1"/>
</dbReference>
<dbReference type="Proteomes" id="UP000655830">
    <property type="component" value="Unassembled WGS sequence"/>
</dbReference>
<evidence type="ECO:0000256" key="6">
    <source>
        <dbReference type="ARBA" id="ARBA00023239"/>
    </source>
</evidence>
<evidence type="ECO:0000256" key="4">
    <source>
        <dbReference type="ARBA" id="ARBA00011233"/>
    </source>
</evidence>
<dbReference type="Gene3D" id="3.20.20.70">
    <property type="entry name" value="Aldolase class I"/>
    <property type="match status" value="1"/>
</dbReference>
<dbReference type="Gene3D" id="3.40.1190.20">
    <property type="match status" value="1"/>
</dbReference>
<organism evidence="10 11">
    <name type="scientific">Zhenhengia yiwuensis</name>
    <dbReference type="NCBI Taxonomy" id="2763666"/>
    <lineage>
        <taxon>Bacteria</taxon>
        <taxon>Bacillati</taxon>
        <taxon>Bacillota</taxon>
        <taxon>Clostridia</taxon>
        <taxon>Lachnospirales</taxon>
        <taxon>Lachnospiraceae</taxon>
        <taxon>Zhenhengia</taxon>
    </lineage>
</organism>
<keyword evidence="11" id="KW-1185">Reference proteome</keyword>
<protein>
    <recommendedName>
        <fullName evidence="5">2-dehydro-3-deoxy-phosphogluconate aldolase</fullName>
        <ecNumber evidence="5">4.1.2.14</ecNumber>
    </recommendedName>
</protein>
<dbReference type="EC" id="4.1.2.14" evidence="5"/>
<evidence type="ECO:0000256" key="5">
    <source>
        <dbReference type="ARBA" id="ARBA00013063"/>
    </source>
</evidence>
<dbReference type="InterPro" id="IPR013785">
    <property type="entry name" value="Aldolase_TIM"/>
</dbReference>
<dbReference type="InterPro" id="IPR031337">
    <property type="entry name" value="KDPG/KHG_AS_1"/>
</dbReference>
<comment type="similarity">
    <text evidence="3">Belongs to the KHG/KDPG aldolase family.</text>
</comment>
<evidence type="ECO:0000256" key="3">
    <source>
        <dbReference type="ARBA" id="ARBA00006906"/>
    </source>
</evidence>
<dbReference type="RefSeq" id="WP_283246160.1">
    <property type="nucleotide sequence ID" value="NZ_JACRSY010000007.1"/>
</dbReference>
<dbReference type="InterPro" id="IPR011611">
    <property type="entry name" value="PfkB_dom"/>
</dbReference>
<comment type="catalytic activity">
    <reaction evidence="1">
        <text>2-dehydro-3-deoxy-6-phospho-D-gluconate = D-glyceraldehyde 3-phosphate + pyruvate</text>
        <dbReference type="Rhea" id="RHEA:17089"/>
        <dbReference type="ChEBI" id="CHEBI:15361"/>
        <dbReference type="ChEBI" id="CHEBI:57569"/>
        <dbReference type="ChEBI" id="CHEBI:59776"/>
        <dbReference type="EC" id="4.1.2.14"/>
    </reaction>
</comment>
<dbReference type="GO" id="GO:0008675">
    <property type="term" value="F:2-dehydro-3-deoxy-phosphogluconate aldolase activity"/>
    <property type="evidence" value="ECO:0007669"/>
    <property type="project" value="UniProtKB-EC"/>
</dbReference>
<comment type="caution">
    <text evidence="10">The sequence shown here is derived from an EMBL/GenBank/DDBJ whole genome shotgun (WGS) entry which is preliminary data.</text>
</comment>
<dbReference type="Pfam" id="PF00294">
    <property type="entry name" value="PfkB"/>
    <property type="match status" value="1"/>
</dbReference>
<evidence type="ECO:0000256" key="7">
    <source>
        <dbReference type="ARBA" id="ARBA00023270"/>
    </source>
</evidence>
<gene>
    <name evidence="10" type="primary">eda</name>
    <name evidence="10" type="ORF">H8718_05465</name>
</gene>
<dbReference type="AlphaFoldDB" id="A0A926EDG3"/>
<dbReference type="InterPro" id="IPR031338">
    <property type="entry name" value="KDPG/KHG_AS_2"/>
</dbReference>
<comment type="subunit">
    <text evidence="4">Homotrimer.</text>
</comment>
<comment type="pathway">
    <text evidence="2">Carbohydrate acid metabolism; 2-dehydro-3-deoxy-D-gluconate degradation; D-glyceraldehyde 3-phosphate and pyruvate from 2-dehydro-3-deoxy-D-gluconate: step 2/2.</text>
</comment>
<dbReference type="CDD" id="cd00452">
    <property type="entry name" value="KDPG_aldolase"/>
    <property type="match status" value="1"/>
</dbReference>
<evidence type="ECO:0000256" key="2">
    <source>
        <dbReference type="ARBA" id="ARBA00004736"/>
    </source>
</evidence>
<reference evidence="10" key="1">
    <citation type="submission" date="2020-08" db="EMBL/GenBank/DDBJ databases">
        <title>Genome public.</title>
        <authorList>
            <person name="Liu C."/>
            <person name="Sun Q."/>
        </authorList>
    </citation>
    <scope>NUCLEOTIDE SEQUENCE</scope>
    <source>
        <strain evidence="10">NSJ-12</strain>
    </source>
</reference>
<dbReference type="CDD" id="cd01166">
    <property type="entry name" value="KdgK"/>
    <property type="match status" value="1"/>
</dbReference>
<dbReference type="NCBIfam" id="TIGR01182">
    <property type="entry name" value="eda"/>
    <property type="match status" value="1"/>
</dbReference>
<dbReference type="InterPro" id="IPR000887">
    <property type="entry name" value="Aldlse_KDPG_KHG"/>
</dbReference>
<dbReference type="SUPFAM" id="SSF51569">
    <property type="entry name" value="Aldolase"/>
    <property type="match status" value="1"/>
</dbReference>
<dbReference type="NCBIfam" id="NF041633">
    <property type="entry name" value="trifunc_aldol"/>
    <property type="match status" value="1"/>
</dbReference>
<dbReference type="PANTHER" id="PTHR30246:SF1">
    <property type="entry name" value="2-DEHYDRO-3-DEOXY-6-PHOSPHOGALACTONATE ALDOLASE-RELATED"/>
    <property type="match status" value="1"/>
</dbReference>
<evidence type="ECO:0000313" key="11">
    <source>
        <dbReference type="Proteomes" id="UP000655830"/>
    </source>
</evidence>
<name>A0A926EDG3_9FIRM</name>
<keyword evidence="6 10" id="KW-0456">Lyase</keyword>
<proteinExistence type="inferred from homology"/>
<evidence type="ECO:0000256" key="8">
    <source>
        <dbReference type="ARBA" id="ARBA00023277"/>
    </source>
</evidence>
<dbReference type="SUPFAM" id="SSF53613">
    <property type="entry name" value="Ribokinase-like"/>
    <property type="match status" value="1"/>
</dbReference>
<dbReference type="EMBL" id="JACRSY010000007">
    <property type="protein sequence ID" value="MBC8578981.1"/>
    <property type="molecule type" value="Genomic_DNA"/>
</dbReference>
<dbReference type="InterPro" id="IPR048132">
    <property type="entry name" value="Trifunc_aldol"/>
</dbReference>
<sequence>MHKVIERIKEAKLVPVVKIEYIEDAVPVAKALCEGGLYLAEVTFRTVCAEEAIRRMKEACPQMLIGAGTVLNTQQVDEALASGAAFIVAPGFNEKVVNYCTQKGVPIFPGCSHASDIERAIEHGLEVVKFFPAKELGGLATIKALAAPYGQVNFMPTGGITPDTMMEYLGYERIVACGGSWMVKEDLIRQKDFKAITKLTAEAVKRIQKGKQGQETQQHLTKEECAASQLTLEGLGEGVVAGFGEMLLRLSAPDHLRLSQAHQLKMHYGGAEANVVVSLAQFGLNTRFMTKLPENDLGQSAVNELRKYGVDTHFILRGGERMGLYFLEKGASQRASKVVYDRAHSAMSDIRSEELDWDKALEGVKHFFITGITPALGEEVARVALKVCKKCQEKGITVWCDLNYREKLWTKEEASRTLQEMMQYVDCCLTNEHHAISMLDLDLVVEGQAEVGRIDQIADEKTRLSAIAYAMTRKYGFKQVALTIRHSVSASLNSLSALLYTEGKSYFAPFYDVQIVDRVGGGDAFASGLIYATVKGYDPQESVAFALASECLKHTIEGDFNEVSVAEVCALMNGNGKGLVQR</sequence>
<dbReference type="Pfam" id="PF01081">
    <property type="entry name" value="Aldolase"/>
    <property type="match status" value="1"/>
</dbReference>
<keyword evidence="7" id="KW-0704">Schiff base</keyword>
<feature type="domain" description="Carbohydrate kinase PfkB" evidence="9">
    <location>
        <begin position="243"/>
        <end position="548"/>
    </location>
</feature>
<accession>A0A926EDG3</accession>
<evidence type="ECO:0000313" key="10">
    <source>
        <dbReference type="EMBL" id="MBC8578981.1"/>
    </source>
</evidence>
<evidence type="ECO:0000256" key="1">
    <source>
        <dbReference type="ARBA" id="ARBA00000654"/>
    </source>
</evidence>
<keyword evidence="8" id="KW-0119">Carbohydrate metabolism</keyword>
<dbReference type="InterPro" id="IPR029056">
    <property type="entry name" value="Ribokinase-like"/>
</dbReference>